<feature type="domain" description="FAS1" evidence="4">
    <location>
        <begin position="192"/>
        <end position="318"/>
    </location>
</feature>
<dbReference type="InterPro" id="IPR052806">
    <property type="entry name" value="Fasciclin-like_AGP"/>
</dbReference>
<gene>
    <name evidence="5" type="ORF">FEM48_Zijuj04G0070000</name>
</gene>
<comment type="similarity">
    <text evidence="1">Belongs to the fasciclin-like AGP family.</text>
</comment>
<dbReference type="SMART" id="SM00554">
    <property type="entry name" value="FAS1"/>
    <property type="match status" value="1"/>
</dbReference>
<evidence type="ECO:0000313" key="5">
    <source>
        <dbReference type="EMBL" id="KAH7532885.1"/>
    </source>
</evidence>
<feature type="compositionally biased region" description="Pro residues" evidence="2">
    <location>
        <begin position="150"/>
        <end position="183"/>
    </location>
</feature>
<evidence type="ECO:0000256" key="3">
    <source>
        <dbReference type="SAM" id="SignalP"/>
    </source>
</evidence>
<evidence type="ECO:0000256" key="1">
    <source>
        <dbReference type="ARBA" id="ARBA00007843"/>
    </source>
</evidence>
<evidence type="ECO:0000313" key="6">
    <source>
        <dbReference type="Proteomes" id="UP000813462"/>
    </source>
</evidence>
<feature type="compositionally biased region" description="Pro residues" evidence="2">
    <location>
        <begin position="27"/>
        <end position="135"/>
    </location>
</feature>
<reference evidence="5" key="1">
    <citation type="journal article" date="2021" name="Front. Plant Sci.">
        <title>Chromosome-Scale Genome Assembly for Chinese Sour Jujube and Insights Into Its Genome Evolution and Domestication Signature.</title>
        <authorList>
            <person name="Shen L.-Y."/>
            <person name="Luo H."/>
            <person name="Wang X.-L."/>
            <person name="Wang X.-M."/>
            <person name="Qiu X.-J."/>
            <person name="Liu H."/>
            <person name="Zhou S.-S."/>
            <person name="Jia K.-H."/>
            <person name="Nie S."/>
            <person name="Bao Y.-T."/>
            <person name="Zhang R.-G."/>
            <person name="Yun Q.-Z."/>
            <person name="Chai Y.-H."/>
            <person name="Lu J.-Y."/>
            <person name="Li Y."/>
            <person name="Zhao S.-W."/>
            <person name="Mao J.-F."/>
            <person name="Jia S.-G."/>
            <person name="Mao Y.-M."/>
        </authorList>
    </citation>
    <scope>NUCLEOTIDE SEQUENCE</scope>
    <source>
        <strain evidence="5">AT0</strain>
        <tissue evidence="5">Leaf</tissue>
    </source>
</reference>
<dbReference type="PROSITE" id="PS50213">
    <property type="entry name" value="FAS1"/>
    <property type="match status" value="1"/>
</dbReference>
<dbReference type="PANTHER" id="PTHR33985:SF5">
    <property type="entry name" value="FASCICLIN-LIKE ARABINOGALACTAN FAMILY PROTEIN"/>
    <property type="match status" value="1"/>
</dbReference>
<dbReference type="InterPro" id="IPR036378">
    <property type="entry name" value="FAS1_dom_sf"/>
</dbReference>
<evidence type="ECO:0000259" key="4">
    <source>
        <dbReference type="PROSITE" id="PS50213"/>
    </source>
</evidence>
<dbReference type="PRINTS" id="PR01217">
    <property type="entry name" value="PRICHEXTENSN"/>
</dbReference>
<keyword evidence="3" id="KW-0732">Signal</keyword>
<dbReference type="FunFam" id="2.30.180.10:FF:000046">
    <property type="entry name" value="Fasciclin-like arabinogalactan family protein"/>
    <property type="match status" value="1"/>
</dbReference>
<proteinExistence type="inferred from homology"/>
<feature type="signal peptide" evidence="3">
    <location>
        <begin position="1"/>
        <end position="22"/>
    </location>
</feature>
<dbReference type="PANTHER" id="PTHR33985">
    <property type="entry name" value="OS02G0491300 PROTEIN-RELATED"/>
    <property type="match status" value="1"/>
</dbReference>
<dbReference type="Pfam" id="PF02469">
    <property type="entry name" value="Fasciclin"/>
    <property type="match status" value="1"/>
</dbReference>
<dbReference type="Proteomes" id="UP000813462">
    <property type="component" value="Unassembled WGS sequence"/>
</dbReference>
<protein>
    <recommendedName>
        <fullName evidence="4">FAS1 domain-containing protein</fullName>
    </recommendedName>
</protein>
<dbReference type="InterPro" id="IPR000782">
    <property type="entry name" value="FAS1_domain"/>
</dbReference>
<dbReference type="AlphaFoldDB" id="A0A978VIG6"/>
<name>A0A978VIG6_ZIZJJ</name>
<dbReference type="OrthoDB" id="2015130at2759"/>
<evidence type="ECO:0000256" key="2">
    <source>
        <dbReference type="SAM" id="MobiDB-lite"/>
    </source>
</evidence>
<dbReference type="SUPFAM" id="SSF82153">
    <property type="entry name" value="FAS1 domain"/>
    <property type="match status" value="1"/>
</dbReference>
<dbReference type="EMBL" id="JAEACU010000004">
    <property type="protein sequence ID" value="KAH7532885.1"/>
    <property type="molecule type" value="Genomic_DNA"/>
</dbReference>
<organism evidence="5 6">
    <name type="scientific">Ziziphus jujuba var. spinosa</name>
    <dbReference type="NCBI Taxonomy" id="714518"/>
    <lineage>
        <taxon>Eukaryota</taxon>
        <taxon>Viridiplantae</taxon>
        <taxon>Streptophyta</taxon>
        <taxon>Embryophyta</taxon>
        <taxon>Tracheophyta</taxon>
        <taxon>Spermatophyta</taxon>
        <taxon>Magnoliopsida</taxon>
        <taxon>eudicotyledons</taxon>
        <taxon>Gunneridae</taxon>
        <taxon>Pentapetalae</taxon>
        <taxon>rosids</taxon>
        <taxon>fabids</taxon>
        <taxon>Rosales</taxon>
        <taxon>Rhamnaceae</taxon>
        <taxon>Paliureae</taxon>
        <taxon>Ziziphus</taxon>
    </lineage>
</organism>
<sequence length="386" mass="39996">MAASDYLVFFSVLLLSSSTLQASPSPTQSPPSPPSPSPSPPPPPPSPSPPPPPSPSPPPPPSPSPPPPPSPSPPPPPSPSPPPPPPSPSPPPPPPSPSPPPPPSPSPPPPPATKSPPPSVPPMASRSPPPEPPQHLPSASPPMDSRSSRQPPPHSPSQSPRHPPPPPLPEQPPPRPSSPPPTPASTQPPQQLSNIIDALIGAGDFGNWVNIISGANPLILPLSATLFIPQDDAVNRLLTADPFMFPYHVIPQRLSFSDLQLFKPNARLPTLLPGKSIVITSNNRSNFSVDGSPITQPDLYITATIAVHGVGAILDYTVYGDGLDLLPKPTSEGQPQLIRPPPGPLLPDGDNDGENNEWRSSMASQCLGIQFPVALSIACAVLALGR</sequence>
<dbReference type="Gene3D" id="2.30.180.10">
    <property type="entry name" value="FAS1 domain"/>
    <property type="match status" value="1"/>
</dbReference>
<comment type="caution">
    <text evidence="5">The sequence shown here is derived from an EMBL/GenBank/DDBJ whole genome shotgun (WGS) entry which is preliminary data.</text>
</comment>
<accession>A0A978VIG6</accession>
<feature type="region of interest" description="Disordered" evidence="2">
    <location>
        <begin position="20"/>
        <end position="190"/>
    </location>
</feature>
<feature type="chain" id="PRO_5037998995" description="FAS1 domain-containing protein" evidence="3">
    <location>
        <begin position="23"/>
        <end position="386"/>
    </location>
</feature>
<feature type="region of interest" description="Disordered" evidence="2">
    <location>
        <begin position="330"/>
        <end position="356"/>
    </location>
</feature>